<reference evidence="8 9" key="1">
    <citation type="submission" date="2018-10" db="EMBL/GenBank/DDBJ databases">
        <title>An updated phylogeny of the Alphaproteobacteria reveals that the parasitic Rickettsiales and Holosporales have independent origins.</title>
        <authorList>
            <person name="Munoz-Gomez S.A."/>
            <person name="Hess S."/>
            <person name="Burger G."/>
            <person name="Lang B.F."/>
            <person name="Susko E."/>
            <person name="Slamovits C.H."/>
            <person name="Roger A.J."/>
        </authorList>
    </citation>
    <scope>NUCLEOTIDE SEQUENCE [LARGE SCALE GENOMIC DNA]</scope>
    <source>
        <strain evidence="8">HOLO01</strain>
    </source>
</reference>
<evidence type="ECO:0000256" key="2">
    <source>
        <dbReference type="ARBA" id="ARBA00022692"/>
    </source>
</evidence>
<dbReference type="EMBL" id="SCFB01000007">
    <property type="protein sequence ID" value="RZI45735.1"/>
    <property type="molecule type" value="Genomic_DNA"/>
</dbReference>
<feature type="transmembrane region" description="Helical" evidence="5">
    <location>
        <begin position="277"/>
        <end position="296"/>
    </location>
</feature>
<dbReference type="InterPro" id="IPR010096">
    <property type="entry name" value="NADH-Q_OxRdtase_suN/2"/>
</dbReference>
<comment type="subcellular location">
    <subcellularLocation>
        <location evidence="5">Cell membrane</location>
        <topology evidence="5">Multi-pass membrane protein</topology>
    </subcellularLocation>
    <subcellularLocation>
        <location evidence="1">Endomembrane system</location>
        <topology evidence="1">Multi-pass membrane protein</topology>
    </subcellularLocation>
    <subcellularLocation>
        <location evidence="6">Membrane</location>
        <topology evidence="6">Multi-pass membrane protein</topology>
    </subcellularLocation>
</comment>
<feature type="transmembrane region" description="Helical" evidence="5">
    <location>
        <begin position="303"/>
        <end position="322"/>
    </location>
</feature>
<feature type="domain" description="NADH:quinone oxidoreductase/Mrp antiporter transmembrane" evidence="7">
    <location>
        <begin position="125"/>
        <end position="420"/>
    </location>
</feature>
<feature type="transmembrane region" description="Helical" evidence="5">
    <location>
        <begin position="243"/>
        <end position="265"/>
    </location>
</feature>
<feature type="transmembrane region" description="Helical" evidence="5">
    <location>
        <begin position="411"/>
        <end position="435"/>
    </location>
</feature>
<evidence type="ECO:0000256" key="6">
    <source>
        <dbReference type="RuleBase" id="RU000320"/>
    </source>
</evidence>
<keyword evidence="4 5" id="KW-0472">Membrane</keyword>
<dbReference type="NCBIfam" id="TIGR01770">
    <property type="entry name" value="NDH_I_N"/>
    <property type="match status" value="1"/>
</dbReference>
<dbReference type="EC" id="7.1.1.-" evidence="5"/>
<dbReference type="GO" id="GO:0012505">
    <property type="term" value="C:endomembrane system"/>
    <property type="evidence" value="ECO:0007669"/>
    <property type="project" value="UniProtKB-SubCell"/>
</dbReference>
<feature type="transmembrane region" description="Helical" evidence="5">
    <location>
        <begin position="108"/>
        <end position="125"/>
    </location>
</feature>
<evidence type="ECO:0000259" key="7">
    <source>
        <dbReference type="Pfam" id="PF00361"/>
    </source>
</evidence>
<dbReference type="GO" id="GO:0008137">
    <property type="term" value="F:NADH dehydrogenase (ubiquinone) activity"/>
    <property type="evidence" value="ECO:0007669"/>
    <property type="project" value="InterPro"/>
</dbReference>
<feature type="transmembrane region" description="Helical" evidence="5">
    <location>
        <begin position="201"/>
        <end position="222"/>
    </location>
</feature>
<dbReference type="OrthoDB" id="9811718at2"/>
<proteinExistence type="inferred from homology"/>
<feature type="transmembrane region" description="Helical" evidence="5">
    <location>
        <begin position="12"/>
        <end position="31"/>
    </location>
</feature>
<evidence type="ECO:0000313" key="9">
    <source>
        <dbReference type="Proteomes" id="UP000293550"/>
    </source>
</evidence>
<dbReference type="GO" id="GO:0048038">
    <property type="term" value="F:quinone binding"/>
    <property type="evidence" value="ECO:0007669"/>
    <property type="project" value="UniProtKB-KW"/>
</dbReference>
<dbReference type="GO" id="GO:0050136">
    <property type="term" value="F:NADH dehydrogenase (quinone) (non-electrogenic) activity"/>
    <property type="evidence" value="ECO:0007669"/>
    <property type="project" value="UniProtKB-UniRule"/>
</dbReference>
<dbReference type="GO" id="GO:0042773">
    <property type="term" value="P:ATP synthesis coupled electron transport"/>
    <property type="evidence" value="ECO:0007669"/>
    <property type="project" value="InterPro"/>
</dbReference>
<organism evidence="8 9">
    <name type="scientific">Candidatus Finniella inopinata</name>
    <dbReference type="NCBI Taxonomy" id="1696036"/>
    <lineage>
        <taxon>Bacteria</taxon>
        <taxon>Pseudomonadati</taxon>
        <taxon>Pseudomonadota</taxon>
        <taxon>Alphaproteobacteria</taxon>
        <taxon>Holosporales</taxon>
        <taxon>Candidatus Paracaedibacteraceae</taxon>
        <taxon>Candidatus Finniella</taxon>
    </lineage>
</organism>
<feature type="transmembrane region" description="Helical" evidence="5">
    <location>
        <begin position="334"/>
        <end position="352"/>
    </location>
</feature>
<comment type="subunit">
    <text evidence="5">NDH-1 is composed of 14 different subunits. Subunits NuoA, H, J, K, L, M, N constitute the membrane sector of the complex.</text>
</comment>
<evidence type="ECO:0000256" key="5">
    <source>
        <dbReference type="HAMAP-Rule" id="MF_00445"/>
    </source>
</evidence>
<keyword evidence="3 5" id="KW-1133">Transmembrane helix</keyword>
<keyword evidence="5" id="KW-0520">NAD</keyword>
<comment type="caution">
    <text evidence="8">The sequence shown here is derived from an EMBL/GenBank/DDBJ whole genome shotgun (WGS) entry which is preliminary data.</text>
</comment>
<dbReference type="RefSeq" id="WP_130154312.1">
    <property type="nucleotide sequence ID" value="NZ_SCFB01000007.1"/>
</dbReference>
<keyword evidence="9" id="KW-1185">Reference proteome</keyword>
<dbReference type="GO" id="GO:0005886">
    <property type="term" value="C:plasma membrane"/>
    <property type="evidence" value="ECO:0007669"/>
    <property type="project" value="UniProtKB-SubCell"/>
</dbReference>
<comment type="catalytic activity">
    <reaction evidence="5">
        <text>a quinone + NADH + 5 H(+)(in) = a quinol + NAD(+) + 4 H(+)(out)</text>
        <dbReference type="Rhea" id="RHEA:57888"/>
        <dbReference type="ChEBI" id="CHEBI:15378"/>
        <dbReference type="ChEBI" id="CHEBI:24646"/>
        <dbReference type="ChEBI" id="CHEBI:57540"/>
        <dbReference type="ChEBI" id="CHEBI:57945"/>
        <dbReference type="ChEBI" id="CHEBI:132124"/>
    </reaction>
</comment>
<comment type="similarity">
    <text evidence="5">Belongs to the complex I subunit 2 family.</text>
</comment>
<dbReference type="AlphaFoldDB" id="A0A4Q7DI35"/>
<feature type="transmembrane region" description="Helical" evidence="5">
    <location>
        <begin position="373"/>
        <end position="391"/>
    </location>
</feature>
<evidence type="ECO:0000256" key="3">
    <source>
        <dbReference type="ARBA" id="ARBA00022989"/>
    </source>
</evidence>
<dbReference type="HAMAP" id="MF_00445">
    <property type="entry name" value="NDH1_NuoN_1"/>
    <property type="match status" value="1"/>
</dbReference>
<evidence type="ECO:0000256" key="4">
    <source>
        <dbReference type="ARBA" id="ARBA00023136"/>
    </source>
</evidence>
<dbReference type="Pfam" id="PF00361">
    <property type="entry name" value="Proton_antipo_M"/>
    <property type="match status" value="1"/>
</dbReference>
<feature type="transmembrane region" description="Helical" evidence="5">
    <location>
        <begin position="77"/>
        <end position="96"/>
    </location>
</feature>
<name>A0A4Q7DI35_9PROT</name>
<keyword evidence="5" id="KW-1278">Translocase</keyword>
<evidence type="ECO:0000256" key="1">
    <source>
        <dbReference type="ARBA" id="ARBA00004127"/>
    </source>
</evidence>
<evidence type="ECO:0000313" key="8">
    <source>
        <dbReference type="EMBL" id="RZI45735.1"/>
    </source>
</evidence>
<comment type="function">
    <text evidence="5">NDH-1 shuttles electrons from NADH, via FMN and iron-sulfur (Fe-S) centers, to quinones in the respiratory chain. The immediate electron acceptor for the enzyme in this species is believed to be ubiquinone. Couples the redox reaction to proton translocation (for every two electrons transferred, four hydrogen ions are translocated across the cytoplasmic membrane), and thus conserves the redox energy in a proton gradient.</text>
</comment>
<sequence>MILAIKPTFMPALAEILVSLGALKILMVGLFKKNNTLNWCFFLAITTLVVSLLALYSQPAGLQITFNGMFVNDSYTIFTRMAILITGIVILILSRLTAVQEEINKFEYPALLLLALAGMMVMISANDLLSLFMGIELQSLSLYVLVALRRTDPKSSEAALKYFILGALSTGIFLYGCSLIYGFTGLTNFQTLESFFQNQQLTQGISIGLVVGMVLVIISLGFKIATAPFHLWAPDVYQGTPTSITMLLATAPKIAGVAIMMRILMNPFAGLINLWRPLVIVLAVLSMTVGSLTALTQSNIKRLLAYSSIGHMGFILIGVIAANQTGVNASITYSIFYLMATLLFFGGLSYLLRNGKQVETIRDLNGIGRSFPVIACLLGFAVLSMAGIPPLPGFLPKLMILMAAVSHGNYALAIFAAIYSVVAAAYYLIILKALFFDKPQQTTSREMSIYRKYDLSMNLVLASLVVALLVSLLYPMPLLNIIHRATISLMYL</sequence>
<keyword evidence="5" id="KW-0830">Ubiquinone</keyword>
<feature type="transmembrane region" description="Helical" evidence="5">
    <location>
        <begin position="38"/>
        <end position="57"/>
    </location>
</feature>
<gene>
    <name evidence="5" type="primary">nuoN</name>
    <name evidence="8" type="ORF">EQU50_06440</name>
</gene>
<feature type="transmembrane region" description="Helical" evidence="5">
    <location>
        <begin position="455"/>
        <end position="474"/>
    </location>
</feature>
<protein>
    <recommendedName>
        <fullName evidence="5">NADH-quinone oxidoreductase subunit N</fullName>
        <ecNumber evidence="5">7.1.1.-</ecNumber>
    </recommendedName>
    <alternativeName>
        <fullName evidence="5">NADH dehydrogenase I subunit N</fullName>
    </alternativeName>
    <alternativeName>
        <fullName evidence="5">NDH-1 subunit N</fullName>
    </alternativeName>
</protein>
<dbReference type="Proteomes" id="UP000293550">
    <property type="component" value="Unassembled WGS sequence"/>
</dbReference>
<feature type="transmembrane region" description="Helical" evidence="5">
    <location>
        <begin position="131"/>
        <end position="148"/>
    </location>
</feature>
<dbReference type="InterPro" id="IPR001750">
    <property type="entry name" value="ND/Mrp_TM"/>
</dbReference>
<dbReference type="PANTHER" id="PTHR22773">
    <property type="entry name" value="NADH DEHYDROGENASE"/>
    <property type="match status" value="1"/>
</dbReference>
<accession>A0A4Q7DI35</accession>
<keyword evidence="5" id="KW-0813">Transport</keyword>
<feature type="transmembrane region" description="Helical" evidence="5">
    <location>
        <begin position="160"/>
        <end position="181"/>
    </location>
</feature>
<keyword evidence="5" id="KW-0874">Quinone</keyword>
<keyword evidence="5" id="KW-1003">Cell membrane</keyword>
<keyword evidence="2 5" id="KW-0812">Transmembrane</keyword>